<evidence type="ECO:0000313" key="5">
    <source>
        <dbReference type="EMBL" id="KAG6577272.1"/>
    </source>
</evidence>
<dbReference type="FunFam" id="1.25.40.90:FF:000018">
    <property type="entry name" value="ENTH/VHS family protein isoform 1"/>
    <property type="match status" value="1"/>
</dbReference>
<comment type="caution">
    <text evidence="5">The sequence shown here is derived from an EMBL/GenBank/DDBJ whole genome shotgun (WGS) entry which is preliminary data.</text>
</comment>
<evidence type="ECO:0000256" key="1">
    <source>
        <dbReference type="SAM" id="Coils"/>
    </source>
</evidence>
<dbReference type="PANTHER" id="PTHR47031:SF3">
    <property type="entry name" value="SAP DOMAIN-CONTAINING PROTEIN"/>
    <property type="match status" value="1"/>
</dbReference>
<evidence type="ECO:0000259" key="4">
    <source>
        <dbReference type="PROSITE" id="PS51391"/>
    </source>
</evidence>
<dbReference type="PROSITE" id="PS51391">
    <property type="entry name" value="CID"/>
    <property type="match status" value="1"/>
</dbReference>
<dbReference type="InterPro" id="IPR032552">
    <property type="entry name" value="RSB_motif"/>
</dbReference>
<accession>A0AAV6MA67</accession>
<feature type="non-terminal residue" evidence="5">
    <location>
        <position position="1"/>
    </location>
</feature>
<feature type="region of interest" description="Disordered" evidence="2">
    <location>
        <begin position="205"/>
        <end position="239"/>
    </location>
</feature>
<reference evidence="5 6" key="1">
    <citation type="journal article" date="2021" name="Hortic Res">
        <title>The domestication of Cucurbita argyrosperma as revealed by the genome of its wild relative.</title>
        <authorList>
            <person name="Barrera-Redondo J."/>
            <person name="Sanchez-de la Vega G."/>
            <person name="Aguirre-Liguori J.A."/>
            <person name="Castellanos-Morales G."/>
            <person name="Gutierrez-Guerrero Y.T."/>
            <person name="Aguirre-Dugua X."/>
            <person name="Aguirre-Planter E."/>
            <person name="Tenaillon M.I."/>
            <person name="Lira-Saade R."/>
            <person name="Eguiarte L.E."/>
        </authorList>
    </citation>
    <scope>NUCLEOTIDE SEQUENCE [LARGE SCALE GENOMIC DNA]</scope>
    <source>
        <strain evidence="5">JBR-2021</strain>
    </source>
</reference>
<dbReference type="SMART" id="SM00513">
    <property type="entry name" value="SAP"/>
    <property type="match status" value="1"/>
</dbReference>
<feature type="compositionally biased region" description="Low complexity" evidence="2">
    <location>
        <begin position="217"/>
        <end position="229"/>
    </location>
</feature>
<evidence type="ECO:0000313" key="6">
    <source>
        <dbReference type="Proteomes" id="UP000685013"/>
    </source>
</evidence>
<sequence length="1174" mass="129963">MSSKSKYQVLDNRPIDQWRVTELKEELKRRKLTIRGLKEDLVKRLDEALRNEREKNAEETNGVDGDPPVTNSDNNQVHASTAKDSNEDAKKILNVEDVEVQVDRNDSTAAGDDGELKDGASLNGCPRVEEGSAIHVTTVETKITVTESVASEVALGVEGLQNMESKDNENLKVELEIEKSKPQVDSEDSKSQLDDVKMELEVENENLKSQQSDIVHESSASDSQVSEVSPVLGSQVRTDSISTDSVTINQMIELKENISADHVKLELDVKQEMVEPSSSIIVPDAGESHPMDVEEPSVNKNVEHSLANSDVVESPENKDVIEPIVNEDYDVKDMISEVHEKHDDAGFSEKLNLDRSSGDDSIEDAVENKTVLGNNPKEMGEKNVKSEGLICKEENVADIAVRGSTADKKYLDTENEVSSLPAEKRKLHDQAVVGNESVKRQCRWNAENLKIPEPQNAAHTSTSNSKDIHQSITPKRNFSRSDSTASEDPSKERVVPPSPKPPTNSLKIDRFLRPFTLKAVQELLGKTGSVSSFWMDHIKTHCYVTYSSVEEAMKTRDAVYNLQWPPNGGRLLIAEFVDPQEVKIRVESPQTPTPAAVAPPVSTMPPPMQPEPSPRQPRQHFAPSPSLPPPPPTNNLAQAREQLPLPPPPALPDKVDTPIVTLDDLFKKTKATPRIYYLPLSDEQVQVKRAAAARGKDTKHVFSEQILADKLSKLNSTQQCIETLSHWCIFHRCKAELVVATWDKQFHNSEMAQKVPLLYLANDILQNSKRKGNEFVSEFWKVLPSALKDVLDHADNHGKNVISRLVDIWEQRKVFGSRTRSLKDVILREEAPPPLEFSKKRTRSVRIVKRDSRSIRTKLSIGSAAEKIVSAFYLVLSECSNEETEMTNCNSAVQRVRKMENDVDFACSVAKNPQRKKLAKELEEEESILKQCIQKLQSVEGNRMALISHLKEALHVQESELENIRTQMQVAQAQAEEAKNMQNRLNDESYLSKRSTIDSNAKAGRSPNKSAAAIAAEVADKLAASSSSQMIMTSVLSTFAAEEAKNTVLTKTNNGSNAFTPNPVRSANSITKPEASAIVSDPNVFMSMQPLPAPANHSYQSVMVPQPAMQSQAPNSQTPYQMLPNTPSQPYMQLSNGVLTPYGYDAATANALSSAAITYDTNTTSPFRAATIST</sequence>
<evidence type="ECO:0000259" key="3">
    <source>
        <dbReference type="PROSITE" id="PS50800"/>
    </source>
</evidence>
<feature type="compositionally biased region" description="Low complexity" evidence="2">
    <location>
        <begin position="588"/>
        <end position="601"/>
    </location>
</feature>
<dbReference type="PANTHER" id="PTHR47031">
    <property type="entry name" value="SAP DNA-BINDING DOMAIN-CONTAINING PROTEIN"/>
    <property type="match status" value="1"/>
</dbReference>
<dbReference type="InterPro" id="IPR006569">
    <property type="entry name" value="CID_dom"/>
</dbReference>
<dbReference type="CDD" id="cd16981">
    <property type="entry name" value="CID_RPRD_like"/>
    <property type="match status" value="1"/>
</dbReference>
<feature type="region of interest" description="Disordered" evidence="2">
    <location>
        <begin position="50"/>
        <end position="126"/>
    </location>
</feature>
<feature type="region of interest" description="Disordered" evidence="2">
    <location>
        <begin position="1107"/>
        <end position="1128"/>
    </location>
</feature>
<dbReference type="AlphaFoldDB" id="A0AAV6MA67"/>
<dbReference type="Pfam" id="PF16294">
    <property type="entry name" value="RSB_motif"/>
    <property type="match status" value="1"/>
</dbReference>
<feature type="compositionally biased region" description="Pro residues" evidence="2">
    <location>
        <begin position="602"/>
        <end position="615"/>
    </location>
</feature>
<feature type="domain" description="SAP" evidence="3">
    <location>
        <begin position="15"/>
        <end position="49"/>
    </location>
</feature>
<dbReference type="EMBL" id="JAGKQH010000016">
    <property type="protein sequence ID" value="KAG6577272.1"/>
    <property type="molecule type" value="Genomic_DNA"/>
</dbReference>
<dbReference type="InterPro" id="IPR034257">
    <property type="entry name" value="Acinus_RRM"/>
</dbReference>
<feature type="compositionally biased region" description="Basic and acidic residues" evidence="2">
    <location>
        <begin position="84"/>
        <end position="94"/>
    </location>
</feature>
<feature type="region of interest" description="Disordered" evidence="2">
    <location>
        <begin position="447"/>
        <end position="507"/>
    </location>
</feature>
<dbReference type="Proteomes" id="UP000685013">
    <property type="component" value="Chromosome 16"/>
</dbReference>
<dbReference type="PROSITE" id="PS50800">
    <property type="entry name" value="SAP"/>
    <property type="match status" value="1"/>
</dbReference>
<dbReference type="SMART" id="SM00582">
    <property type="entry name" value="RPR"/>
    <property type="match status" value="1"/>
</dbReference>
<keyword evidence="6" id="KW-1185">Reference proteome</keyword>
<feature type="region of interest" description="Disordered" evidence="2">
    <location>
        <begin position="586"/>
        <end position="654"/>
    </location>
</feature>
<dbReference type="CDD" id="cd12432">
    <property type="entry name" value="RRM_ACINU"/>
    <property type="match status" value="1"/>
</dbReference>
<feature type="coiled-coil region" evidence="1">
    <location>
        <begin position="915"/>
        <end position="988"/>
    </location>
</feature>
<feature type="compositionally biased region" description="Polar residues" evidence="2">
    <location>
        <begin position="457"/>
        <end position="487"/>
    </location>
</feature>
<keyword evidence="1" id="KW-0175">Coiled coil</keyword>
<dbReference type="Pfam" id="PF02037">
    <property type="entry name" value="SAP"/>
    <property type="match status" value="1"/>
</dbReference>
<organism evidence="5 6">
    <name type="scientific">Cucurbita argyrosperma subsp. sororia</name>
    <dbReference type="NCBI Taxonomy" id="37648"/>
    <lineage>
        <taxon>Eukaryota</taxon>
        <taxon>Viridiplantae</taxon>
        <taxon>Streptophyta</taxon>
        <taxon>Embryophyta</taxon>
        <taxon>Tracheophyta</taxon>
        <taxon>Spermatophyta</taxon>
        <taxon>Magnoliopsida</taxon>
        <taxon>eudicotyledons</taxon>
        <taxon>Gunneridae</taxon>
        <taxon>Pentapetalae</taxon>
        <taxon>rosids</taxon>
        <taxon>fabids</taxon>
        <taxon>Cucurbitales</taxon>
        <taxon>Cucurbitaceae</taxon>
        <taxon>Cucurbiteae</taxon>
        <taxon>Cucurbita</taxon>
    </lineage>
</organism>
<feature type="compositionally biased region" description="Polar residues" evidence="2">
    <location>
        <begin position="69"/>
        <end position="83"/>
    </location>
</feature>
<dbReference type="InterPro" id="IPR003034">
    <property type="entry name" value="SAP_dom"/>
</dbReference>
<dbReference type="Pfam" id="PF04818">
    <property type="entry name" value="CID"/>
    <property type="match status" value="1"/>
</dbReference>
<gene>
    <name evidence="5" type="primary">RPRD1B</name>
    <name evidence="5" type="ORF">SDJN03_24846</name>
</gene>
<feature type="domain" description="CID" evidence="4">
    <location>
        <begin position="699"/>
        <end position="831"/>
    </location>
</feature>
<protein>
    <submittedName>
        <fullName evidence="5">Regulation of nuclear pre-mRNA domain-containing protein 1B</fullName>
    </submittedName>
</protein>
<name>A0AAV6MA67_9ROSI</name>
<evidence type="ECO:0000256" key="2">
    <source>
        <dbReference type="SAM" id="MobiDB-lite"/>
    </source>
</evidence>
<proteinExistence type="predicted"/>